<proteinExistence type="inferred from homology"/>
<accession>A0A921QJ47</accession>
<comment type="similarity">
    <text evidence="1">Belongs to the disease resistance NB-LRR family.</text>
</comment>
<keyword evidence="3" id="KW-0677">Repeat</keyword>
<evidence type="ECO:0000259" key="8">
    <source>
        <dbReference type="Pfam" id="PF23598"/>
    </source>
</evidence>
<dbReference type="InterPro" id="IPR032675">
    <property type="entry name" value="LRR_dom_sf"/>
</dbReference>
<organism evidence="10 11">
    <name type="scientific">Sorghum bicolor</name>
    <name type="common">Sorghum</name>
    <name type="synonym">Sorghum vulgare</name>
    <dbReference type="NCBI Taxonomy" id="4558"/>
    <lineage>
        <taxon>Eukaryota</taxon>
        <taxon>Viridiplantae</taxon>
        <taxon>Streptophyta</taxon>
        <taxon>Embryophyta</taxon>
        <taxon>Tracheophyta</taxon>
        <taxon>Spermatophyta</taxon>
        <taxon>Magnoliopsida</taxon>
        <taxon>Liliopsida</taxon>
        <taxon>Poales</taxon>
        <taxon>Poaceae</taxon>
        <taxon>PACMAD clade</taxon>
        <taxon>Panicoideae</taxon>
        <taxon>Andropogonodae</taxon>
        <taxon>Andropogoneae</taxon>
        <taxon>Sorghinae</taxon>
        <taxon>Sorghum</taxon>
    </lineage>
</organism>
<keyword evidence="5" id="KW-0611">Plant defense</keyword>
<keyword evidence="2" id="KW-0433">Leucine-rich repeat</keyword>
<dbReference type="Gene3D" id="3.80.10.10">
    <property type="entry name" value="Ribonuclease Inhibitor"/>
    <property type="match status" value="2"/>
</dbReference>
<dbReference type="InterPro" id="IPR041118">
    <property type="entry name" value="Rx_N"/>
</dbReference>
<evidence type="ECO:0008006" key="12">
    <source>
        <dbReference type="Google" id="ProtNLM"/>
    </source>
</evidence>
<feature type="domain" description="Disease resistance R13L4/SHOC-2-like LRR" evidence="8">
    <location>
        <begin position="285"/>
        <end position="444"/>
    </location>
</feature>
<dbReference type="Gene3D" id="1.20.5.4130">
    <property type="match status" value="1"/>
</dbReference>
<evidence type="ECO:0000256" key="4">
    <source>
        <dbReference type="ARBA" id="ARBA00022741"/>
    </source>
</evidence>
<dbReference type="Proteomes" id="UP000807115">
    <property type="component" value="Chromosome 7"/>
</dbReference>
<dbReference type="Pfam" id="PF25019">
    <property type="entry name" value="LRR_R13L1-DRL21"/>
    <property type="match status" value="1"/>
</dbReference>
<dbReference type="AlphaFoldDB" id="A0A921QJ47"/>
<dbReference type="EMBL" id="CM027686">
    <property type="protein sequence ID" value="KAG0522873.1"/>
    <property type="molecule type" value="Genomic_DNA"/>
</dbReference>
<dbReference type="Pfam" id="PF23598">
    <property type="entry name" value="LRR_14"/>
    <property type="match status" value="1"/>
</dbReference>
<evidence type="ECO:0000313" key="11">
    <source>
        <dbReference type="Proteomes" id="UP000807115"/>
    </source>
</evidence>
<name>A0A921QJ47_SORBI</name>
<gene>
    <name evidence="10" type="ORF">BDA96_07G075300</name>
</gene>
<dbReference type="InterPro" id="IPR001611">
    <property type="entry name" value="Leu-rich_rpt"/>
</dbReference>
<evidence type="ECO:0000259" key="9">
    <source>
        <dbReference type="Pfam" id="PF25019"/>
    </source>
</evidence>
<evidence type="ECO:0000259" key="7">
    <source>
        <dbReference type="Pfam" id="PF18052"/>
    </source>
</evidence>
<evidence type="ECO:0000256" key="1">
    <source>
        <dbReference type="ARBA" id="ARBA00008894"/>
    </source>
</evidence>
<feature type="domain" description="R13L1/DRL21-like LRR repeat region" evidence="9">
    <location>
        <begin position="537"/>
        <end position="623"/>
    </location>
</feature>
<dbReference type="PANTHER" id="PTHR47186">
    <property type="entry name" value="LEUCINE-RICH REPEAT-CONTAINING PROTEIN 57"/>
    <property type="match status" value="1"/>
</dbReference>
<dbReference type="GO" id="GO:0000166">
    <property type="term" value="F:nucleotide binding"/>
    <property type="evidence" value="ECO:0007669"/>
    <property type="project" value="UniProtKB-KW"/>
</dbReference>
<evidence type="ECO:0000256" key="6">
    <source>
        <dbReference type="ARBA" id="ARBA00023054"/>
    </source>
</evidence>
<evidence type="ECO:0000256" key="3">
    <source>
        <dbReference type="ARBA" id="ARBA00022737"/>
    </source>
</evidence>
<reference evidence="10" key="1">
    <citation type="journal article" date="2019" name="BMC Genomics">
        <title>A new reference genome for Sorghum bicolor reveals high levels of sequence similarity between sweet and grain genotypes: implications for the genetics of sugar metabolism.</title>
        <authorList>
            <person name="Cooper E.A."/>
            <person name="Brenton Z.W."/>
            <person name="Flinn B.S."/>
            <person name="Jenkins J."/>
            <person name="Shu S."/>
            <person name="Flowers D."/>
            <person name="Luo F."/>
            <person name="Wang Y."/>
            <person name="Xia P."/>
            <person name="Barry K."/>
            <person name="Daum C."/>
            <person name="Lipzen A."/>
            <person name="Yoshinaga Y."/>
            <person name="Schmutz J."/>
            <person name="Saski C."/>
            <person name="Vermerris W."/>
            <person name="Kresovich S."/>
        </authorList>
    </citation>
    <scope>NUCLEOTIDE SEQUENCE</scope>
</reference>
<dbReference type="Pfam" id="PF18052">
    <property type="entry name" value="Rx_N"/>
    <property type="match status" value="1"/>
</dbReference>
<reference evidence="10" key="2">
    <citation type="submission" date="2020-10" db="EMBL/GenBank/DDBJ databases">
        <authorList>
            <person name="Cooper E.A."/>
            <person name="Brenton Z.W."/>
            <person name="Flinn B.S."/>
            <person name="Jenkins J."/>
            <person name="Shu S."/>
            <person name="Flowers D."/>
            <person name="Luo F."/>
            <person name="Wang Y."/>
            <person name="Xia P."/>
            <person name="Barry K."/>
            <person name="Daum C."/>
            <person name="Lipzen A."/>
            <person name="Yoshinaga Y."/>
            <person name="Schmutz J."/>
            <person name="Saski C."/>
            <person name="Vermerris W."/>
            <person name="Kresovich S."/>
        </authorList>
    </citation>
    <scope>NUCLEOTIDE SEQUENCE</scope>
</reference>
<feature type="domain" description="Disease resistance N-terminal" evidence="7">
    <location>
        <begin position="13"/>
        <end position="92"/>
    </location>
</feature>
<dbReference type="InterPro" id="IPR056789">
    <property type="entry name" value="LRR_R13L1-DRL21"/>
</dbReference>
<evidence type="ECO:0000256" key="5">
    <source>
        <dbReference type="ARBA" id="ARBA00022821"/>
    </source>
</evidence>
<evidence type="ECO:0000256" key="2">
    <source>
        <dbReference type="ARBA" id="ARBA00022614"/>
    </source>
</evidence>
<sequence>MGAVAGGMLASAVLKVVFKQICAVIGGQIKLQQDFAKDLLKMKMTLESLAAVLKDAERKSVDNSSVQLWLKRLKNAMYDISDMLEEFETDTQPAAPKATGVLHEDVKHLTMHDLVHDLARLVLADELILGESKLGNTDGSSCRYALFDDCSKRMESYTDSPAKIKALRFLDCGKIGLHGDAFSSAKYIRVLDLSDCFIQELPDSVGQLKQLRYLNAPKIQHRMIPNSITKLLKLMYLSLRGSSALLEMPDSIGDLEDLMYLDLSCCSELEKLPESFSRLNKLVHLDLSNCTNVTGVSESLPSLTNLEFLDISYCWNIRELPEHFGSLLKLKYLNMSGCDEIEELPGSIGNIKNLVHLDLSHCCQVKVTPQVLDCLTKLQYLNLSQCGCIDGTKVAEALGNLTQLRQLHLSGFMDTMYHDESTFSTSLECISTLSYLEHLDISCNIGLLHLPERFGSLGKLHTLDLSDCSSLRFLPESIAQMDSLKRVYAKDCRPLVTQLLVARGLHKSLTPLMELDVQAGELKGGNLVLFHAVDVTAVKIYGLDEVESFEEAQSIKLVAKKGIEKLRLVWSVSSYHVRIVEDSEVLGGLEPPSTIESLDINGYNGIIFPDWLMCISHDNFPNLVCPWWIWLIASTYHHLANYLTCKAWFLEVCQVLQKLMRTSVVAL</sequence>
<dbReference type="PANTHER" id="PTHR47186:SF3">
    <property type="entry name" value="OS09G0267800 PROTEIN"/>
    <property type="match status" value="1"/>
</dbReference>
<dbReference type="SUPFAM" id="SSF52058">
    <property type="entry name" value="L domain-like"/>
    <property type="match status" value="1"/>
</dbReference>
<keyword evidence="4" id="KW-0547">Nucleotide-binding</keyword>
<comment type="caution">
    <text evidence="10">The sequence shown here is derived from an EMBL/GenBank/DDBJ whole genome shotgun (WGS) entry which is preliminary data.</text>
</comment>
<protein>
    <recommendedName>
        <fullName evidence="12">Rx N-terminal domain-containing protein</fullName>
    </recommendedName>
</protein>
<dbReference type="Pfam" id="PF00560">
    <property type="entry name" value="LRR_1"/>
    <property type="match status" value="1"/>
</dbReference>
<keyword evidence="6" id="KW-0175">Coiled coil</keyword>
<dbReference type="GO" id="GO:0006952">
    <property type="term" value="P:defense response"/>
    <property type="evidence" value="ECO:0007669"/>
    <property type="project" value="UniProtKB-KW"/>
</dbReference>
<evidence type="ECO:0000313" key="10">
    <source>
        <dbReference type="EMBL" id="KAG0522873.1"/>
    </source>
</evidence>
<dbReference type="InterPro" id="IPR055414">
    <property type="entry name" value="LRR_R13L4/SHOC2-like"/>
</dbReference>